<dbReference type="EMBL" id="JACTNZ010000009">
    <property type="protein sequence ID" value="KAG5531252.1"/>
    <property type="molecule type" value="Genomic_DNA"/>
</dbReference>
<dbReference type="PANTHER" id="PTHR31672:SF13">
    <property type="entry name" value="F-BOX PROTEIN CPR30-LIKE"/>
    <property type="match status" value="1"/>
</dbReference>
<keyword evidence="3" id="KW-1185">Reference proteome</keyword>
<sequence length="241" mass="27481">MKSLQCPWENSDSYFQPLCSCDGLLLLSVHDGYFDGTKSGRSFVLWNPSIGLHKRISCPYELPSISLYGLCYDSTADDYRVFIVSQENETSVVIYSSSNNSWSIFFDNRYNLYLSEHQAVVNGAVHWVMSPSRWDHFLWAIVYFDLVEEKFKEVPLPSSWNEDDEMNLVVLGGYLCVYCYLGVKQIELLCLTKRGQVLIKIGKRGIGIYDPKDGTFLPYDCVRGRMPIPYVETLVSPNGGV</sequence>
<dbReference type="Proteomes" id="UP000823749">
    <property type="component" value="Chromosome 9"/>
</dbReference>
<organism evidence="2 3">
    <name type="scientific">Rhododendron griersonianum</name>
    <dbReference type="NCBI Taxonomy" id="479676"/>
    <lineage>
        <taxon>Eukaryota</taxon>
        <taxon>Viridiplantae</taxon>
        <taxon>Streptophyta</taxon>
        <taxon>Embryophyta</taxon>
        <taxon>Tracheophyta</taxon>
        <taxon>Spermatophyta</taxon>
        <taxon>Magnoliopsida</taxon>
        <taxon>eudicotyledons</taxon>
        <taxon>Gunneridae</taxon>
        <taxon>Pentapetalae</taxon>
        <taxon>asterids</taxon>
        <taxon>Ericales</taxon>
        <taxon>Ericaceae</taxon>
        <taxon>Ericoideae</taxon>
        <taxon>Rhodoreae</taxon>
        <taxon>Rhododendron</taxon>
    </lineage>
</organism>
<reference evidence="2" key="1">
    <citation type="submission" date="2020-08" db="EMBL/GenBank/DDBJ databases">
        <title>Plant Genome Project.</title>
        <authorList>
            <person name="Zhang R.-G."/>
        </authorList>
    </citation>
    <scope>NUCLEOTIDE SEQUENCE</scope>
    <source>
        <strain evidence="2">WSP0</strain>
        <tissue evidence="2">Leaf</tissue>
    </source>
</reference>
<dbReference type="Pfam" id="PF07734">
    <property type="entry name" value="FBA_1"/>
    <property type="match status" value="1"/>
</dbReference>
<evidence type="ECO:0000313" key="3">
    <source>
        <dbReference type="Proteomes" id="UP000823749"/>
    </source>
</evidence>
<dbReference type="InterPro" id="IPR050796">
    <property type="entry name" value="SCF_F-box_component"/>
</dbReference>
<comment type="caution">
    <text evidence="2">The sequence shown here is derived from an EMBL/GenBank/DDBJ whole genome shotgun (WGS) entry which is preliminary data.</text>
</comment>
<dbReference type="InterPro" id="IPR017451">
    <property type="entry name" value="F-box-assoc_interact_dom"/>
</dbReference>
<evidence type="ECO:0000259" key="1">
    <source>
        <dbReference type="Pfam" id="PF07734"/>
    </source>
</evidence>
<dbReference type="InterPro" id="IPR006527">
    <property type="entry name" value="F-box-assoc_dom_typ1"/>
</dbReference>
<dbReference type="NCBIfam" id="TIGR01640">
    <property type="entry name" value="F_box_assoc_1"/>
    <property type="match status" value="1"/>
</dbReference>
<proteinExistence type="predicted"/>
<dbReference type="AlphaFoldDB" id="A0AAV6IR47"/>
<feature type="domain" description="F-box associated beta-propeller type 1" evidence="1">
    <location>
        <begin position="13"/>
        <end position="171"/>
    </location>
</feature>
<accession>A0AAV6IR47</accession>
<name>A0AAV6IR47_9ERIC</name>
<protein>
    <recommendedName>
        <fullName evidence="1">F-box associated beta-propeller type 1 domain-containing protein</fullName>
    </recommendedName>
</protein>
<dbReference type="PANTHER" id="PTHR31672">
    <property type="entry name" value="BNACNNG10540D PROTEIN"/>
    <property type="match status" value="1"/>
</dbReference>
<evidence type="ECO:0000313" key="2">
    <source>
        <dbReference type="EMBL" id="KAG5531252.1"/>
    </source>
</evidence>
<gene>
    <name evidence="2" type="ORF">RHGRI_026010</name>
</gene>